<reference evidence="1" key="1">
    <citation type="submission" date="2014-09" db="EMBL/GenBank/DDBJ databases">
        <authorList>
            <person name="Magalhaes I.L.F."/>
            <person name="Oliveira U."/>
            <person name="Santos F.R."/>
            <person name="Vidigal T.H.D.A."/>
            <person name="Brescovit A.D."/>
            <person name="Santos A.J."/>
        </authorList>
    </citation>
    <scope>NUCLEOTIDE SEQUENCE</scope>
    <source>
        <tissue evidence="1">Shoot tissue taken approximately 20 cm above the soil surface</tissue>
    </source>
</reference>
<reference evidence="1" key="2">
    <citation type="journal article" date="2015" name="Data Brief">
        <title>Shoot transcriptome of the giant reed, Arundo donax.</title>
        <authorList>
            <person name="Barrero R.A."/>
            <person name="Guerrero F.D."/>
            <person name="Moolhuijzen P."/>
            <person name="Goolsby J.A."/>
            <person name="Tidwell J."/>
            <person name="Bellgard S.E."/>
            <person name="Bellgard M.I."/>
        </authorList>
    </citation>
    <scope>NUCLEOTIDE SEQUENCE</scope>
    <source>
        <tissue evidence="1">Shoot tissue taken approximately 20 cm above the soil surface</tissue>
    </source>
</reference>
<dbReference type="AlphaFoldDB" id="A0A0A9AR22"/>
<sequence length="47" mass="5382">MDAHVHFQVENPVSKRNCHIKHLNPSQVPTPRLCPSNIMHVQPAKNM</sequence>
<protein>
    <submittedName>
        <fullName evidence="1">Uncharacterized protein</fullName>
    </submittedName>
</protein>
<accession>A0A0A9AR22</accession>
<organism evidence="1">
    <name type="scientific">Arundo donax</name>
    <name type="common">Giant reed</name>
    <name type="synonym">Donax arundinaceus</name>
    <dbReference type="NCBI Taxonomy" id="35708"/>
    <lineage>
        <taxon>Eukaryota</taxon>
        <taxon>Viridiplantae</taxon>
        <taxon>Streptophyta</taxon>
        <taxon>Embryophyta</taxon>
        <taxon>Tracheophyta</taxon>
        <taxon>Spermatophyta</taxon>
        <taxon>Magnoliopsida</taxon>
        <taxon>Liliopsida</taxon>
        <taxon>Poales</taxon>
        <taxon>Poaceae</taxon>
        <taxon>PACMAD clade</taxon>
        <taxon>Arundinoideae</taxon>
        <taxon>Arundineae</taxon>
        <taxon>Arundo</taxon>
    </lineage>
</organism>
<proteinExistence type="predicted"/>
<evidence type="ECO:0000313" key="1">
    <source>
        <dbReference type="EMBL" id="JAD52323.1"/>
    </source>
</evidence>
<dbReference type="EMBL" id="GBRH01245572">
    <property type="protein sequence ID" value="JAD52323.1"/>
    <property type="molecule type" value="Transcribed_RNA"/>
</dbReference>
<name>A0A0A9AR22_ARUDO</name>